<dbReference type="SMART" id="SM00871">
    <property type="entry name" value="AraC_E_bind"/>
    <property type="match status" value="1"/>
</dbReference>
<dbReference type="InterPro" id="IPR018062">
    <property type="entry name" value="HTH_AraC-typ_CS"/>
</dbReference>
<dbReference type="InterPro" id="IPR018060">
    <property type="entry name" value="HTH_AraC"/>
</dbReference>
<dbReference type="RefSeq" id="WP_206723050.1">
    <property type="nucleotide sequence ID" value="NZ_CP071090.1"/>
</dbReference>
<keyword evidence="3" id="KW-0804">Transcription</keyword>
<dbReference type="Gene3D" id="3.20.80.10">
    <property type="entry name" value="Regulatory factor, effector binding domain"/>
    <property type="match status" value="1"/>
</dbReference>
<dbReference type="PANTHER" id="PTHR40055">
    <property type="entry name" value="TRANSCRIPTIONAL REGULATOR YGIV-RELATED"/>
    <property type="match status" value="1"/>
</dbReference>
<name>A0ABX7NVH5_9BACT</name>
<protein>
    <submittedName>
        <fullName evidence="5">AraC family transcriptional regulator</fullName>
    </submittedName>
</protein>
<dbReference type="PANTHER" id="PTHR40055:SF1">
    <property type="entry name" value="TRANSCRIPTIONAL REGULATOR YGIV-RELATED"/>
    <property type="match status" value="1"/>
</dbReference>
<dbReference type="SMART" id="SM00342">
    <property type="entry name" value="HTH_ARAC"/>
    <property type="match status" value="1"/>
</dbReference>
<gene>
    <name evidence="5" type="ORF">JY651_40850</name>
</gene>
<feature type="domain" description="HTH araC/xylS-type" evidence="4">
    <location>
        <begin position="14"/>
        <end position="113"/>
    </location>
</feature>
<dbReference type="InterPro" id="IPR020449">
    <property type="entry name" value="Tscrpt_reg_AraC-type_HTH"/>
</dbReference>
<proteinExistence type="predicted"/>
<accession>A0ABX7NVH5</accession>
<dbReference type="PRINTS" id="PR00032">
    <property type="entry name" value="HTHARAC"/>
</dbReference>
<evidence type="ECO:0000256" key="3">
    <source>
        <dbReference type="ARBA" id="ARBA00023163"/>
    </source>
</evidence>
<evidence type="ECO:0000313" key="6">
    <source>
        <dbReference type="Proteomes" id="UP000662747"/>
    </source>
</evidence>
<keyword evidence="1" id="KW-0805">Transcription regulation</keyword>
<evidence type="ECO:0000259" key="4">
    <source>
        <dbReference type="PROSITE" id="PS01124"/>
    </source>
</evidence>
<evidence type="ECO:0000256" key="2">
    <source>
        <dbReference type="ARBA" id="ARBA00023125"/>
    </source>
</evidence>
<dbReference type="SUPFAM" id="SSF46689">
    <property type="entry name" value="Homeodomain-like"/>
    <property type="match status" value="2"/>
</dbReference>
<dbReference type="PROSITE" id="PS00041">
    <property type="entry name" value="HTH_ARAC_FAMILY_1"/>
    <property type="match status" value="1"/>
</dbReference>
<dbReference type="InterPro" id="IPR010499">
    <property type="entry name" value="AraC_E-bd"/>
</dbReference>
<dbReference type="InterPro" id="IPR009057">
    <property type="entry name" value="Homeodomain-like_sf"/>
</dbReference>
<dbReference type="InterPro" id="IPR029442">
    <property type="entry name" value="GyrI-like"/>
</dbReference>
<evidence type="ECO:0000313" key="5">
    <source>
        <dbReference type="EMBL" id="QSQ21472.1"/>
    </source>
</evidence>
<dbReference type="InterPro" id="IPR011256">
    <property type="entry name" value="Reg_factor_effector_dom_sf"/>
</dbReference>
<organism evidence="5 6">
    <name type="scientific">Pyxidicoccus parkwayensis</name>
    <dbReference type="NCBI Taxonomy" id="2813578"/>
    <lineage>
        <taxon>Bacteria</taxon>
        <taxon>Pseudomonadati</taxon>
        <taxon>Myxococcota</taxon>
        <taxon>Myxococcia</taxon>
        <taxon>Myxococcales</taxon>
        <taxon>Cystobacterineae</taxon>
        <taxon>Myxococcaceae</taxon>
        <taxon>Pyxidicoccus</taxon>
    </lineage>
</organism>
<dbReference type="Gene3D" id="1.10.10.60">
    <property type="entry name" value="Homeodomain-like"/>
    <property type="match status" value="2"/>
</dbReference>
<dbReference type="Pfam" id="PF12833">
    <property type="entry name" value="HTH_18"/>
    <property type="match status" value="1"/>
</dbReference>
<dbReference type="SUPFAM" id="SSF55136">
    <property type="entry name" value="Probable bacterial effector-binding domain"/>
    <property type="match status" value="1"/>
</dbReference>
<dbReference type="Pfam" id="PF06445">
    <property type="entry name" value="GyrI-like"/>
    <property type="match status" value="1"/>
</dbReference>
<dbReference type="EMBL" id="CP071090">
    <property type="protein sequence ID" value="QSQ21472.1"/>
    <property type="molecule type" value="Genomic_DNA"/>
</dbReference>
<dbReference type="InterPro" id="IPR050908">
    <property type="entry name" value="SmbC-like"/>
</dbReference>
<dbReference type="PROSITE" id="PS01124">
    <property type="entry name" value="HTH_ARAC_FAMILY_2"/>
    <property type="match status" value="1"/>
</dbReference>
<dbReference type="Proteomes" id="UP000662747">
    <property type="component" value="Chromosome"/>
</dbReference>
<keyword evidence="2" id="KW-0238">DNA-binding</keyword>
<keyword evidence="6" id="KW-1185">Reference proteome</keyword>
<sequence>MTAADADAYLARFRRVLEFIDAHLDGDLSVEGLSRVAAFSKFHFHRQFSSLFGMGVYEYVQLQRLKRASYQLAFREQRSIIDVALESGYEGPEAFARAFKKRVGQTPSEFRKQPRWEPWRATYQPLSELRNRHMKPTPQASQVRIIDFPETKVAALQHRGDPRRIGDSVRTFITWRKAHHLHPSRSATFNILYDNPEEVAPEDYRLDICAATDLEVKENPQGVVSKVIPGGRCAVLRHVGSDDTLAATVRYLYAEWLPQSGEELRDFPLVFQRVAFFPDVPEHEAVTDVFLPLK</sequence>
<reference evidence="5 6" key="1">
    <citation type="submission" date="2021-02" db="EMBL/GenBank/DDBJ databases">
        <title>De Novo genome assembly of isolated myxobacteria.</title>
        <authorList>
            <person name="Stevens D.C."/>
        </authorList>
    </citation>
    <scope>NUCLEOTIDE SEQUENCE [LARGE SCALE GENOMIC DNA]</scope>
    <source>
        <strain evidence="6">SCPEA02</strain>
    </source>
</reference>
<evidence type="ECO:0000256" key="1">
    <source>
        <dbReference type="ARBA" id="ARBA00023015"/>
    </source>
</evidence>